<comment type="subcellular location">
    <subcellularLocation>
        <location evidence="3 16">Cytoplasm</location>
    </subcellularLocation>
</comment>
<name>A0A1T4L6W0_9FIRM</name>
<keyword evidence="11 16" id="KW-0067">ATP-binding</keyword>
<dbReference type="NCBIfam" id="NF009847">
    <property type="entry name" value="PRK13318.1-5"/>
    <property type="match status" value="1"/>
</dbReference>
<evidence type="ECO:0000256" key="9">
    <source>
        <dbReference type="ARBA" id="ARBA00022741"/>
    </source>
</evidence>
<dbReference type="AlphaFoldDB" id="A0A1T4L6W0"/>
<evidence type="ECO:0000256" key="11">
    <source>
        <dbReference type="ARBA" id="ARBA00022840"/>
    </source>
</evidence>
<feature type="binding site" evidence="16">
    <location>
        <begin position="6"/>
        <end position="13"/>
    </location>
    <ligand>
        <name>ATP</name>
        <dbReference type="ChEBI" id="CHEBI:30616"/>
    </ligand>
</feature>
<dbReference type="GO" id="GO:0015937">
    <property type="term" value="P:coenzyme A biosynthetic process"/>
    <property type="evidence" value="ECO:0007669"/>
    <property type="project" value="UniProtKB-UniRule"/>
</dbReference>
<dbReference type="SUPFAM" id="SSF53067">
    <property type="entry name" value="Actin-like ATPase domain"/>
    <property type="match status" value="2"/>
</dbReference>
<keyword evidence="13 16" id="KW-0173">Coenzyme A biosynthesis</keyword>
<dbReference type="EC" id="2.7.1.33" evidence="6 16"/>
<evidence type="ECO:0000256" key="13">
    <source>
        <dbReference type="ARBA" id="ARBA00022993"/>
    </source>
</evidence>
<dbReference type="Pfam" id="PF03309">
    <property type="entry name" value="Pan_kinase"/>
    <property type="match status" value="1"/>
</dbReference>
<dbReference type="GO" id="GO:0005737">
    <property type="term" value="C:cytoplasm"/>
    <property type="evidence" value="ECO:0007669"/>
    <property type="project" value="UniProtKB-SubCell"/>
</dbReference>
<evidence type="ECO:0000256" key="10">
    <source>
        <dbReference type="ARBA" id="ARBA00022777"/>
    </source>
</evidence>
<protein>
    <recommendedName>
        <fullName evidence="15 16">Type III pantothenate kinase</fullName>
        <ecNumber evidence="6 16">2.7.1.33</ecNumber>
    </recommendedName>
    <alternativeName>
        <fullName evidence="16">PanK-III</fullName>
    </alternativeName>
    <alternativeName>
        <fullName evidence="16">Pantothenic acid kinase</fullName>
    </alternativeName>
</protein>
<dbReference type="EMBL" id="FUWV01000003">
    <property type="protein sequence ID" value="SJZ50466.1"/>
    <property type="molecule type" value="Genomic_DNA"/>
</dbReference>
<dbReference type="OrthoDB" id="9804707at2"/>
<keyword evidence="12 16" id="KW-0630">Potassium</keyword>
<dbReference type="PANTHER" id="PTHR34265:SF1">
    <property type="entry name" value="TYPE III PANTOTHENATE KINASE"/>
    <property type="match status" value="1"/>
</dbReference>
<comment type="subunit">
    <text evidence="5 16">Homodimer.</text>
</comment>
<comment type="function">
    <text evidence="16">Catalyzes the phosphorylation of pantothenate (Pan), the first step in CoA biosynthesis.</text>
</comment>
<dbReference type="Proteomes" id="UP000196365">
    <property type="component" value="Unassembled WGS sequence"/>
</dbReference>
<evidence type="ECO:0000256" key="7">
    <source>
        <dbReference type="ARBA" id="ARBA00022490"/>
    </source>
</evidence>
<keyword evidence="10 16" id="KW-0418">Kinase</keyword>
<comment type="catalytic activity">
    <reaction evidence="1 16">
        <text>(R)-pantothenate + ATP = (R)-4'-phosphopantothenate + ADP + H(+)</text>
        <dbReference type="Rhea" id="RHEA:16373"/>
        <dbReference type="ChEBI" id="CHEBI:10986"/>
        <dbReference type="ChEBI" id="CHEBI:15378"/>
        <dbReference type="ChEBI" id="CHEBI:29032"/>
        <dbReference type="ChEBI" id="CHEBI:30616"/>
        <dbReference type="ChEBI" id="CHEBI:456216"/>
        <dbReference type="EC" id="2.7.1.33"/>
    </reaction>
</comment>
<evidence type="ECO:0000256" key="16">
    <source>
        <dbReference type="HAMAP-Rule" id="MF_01274"/>
    </source>
</evidence>
<accession>A0A1T4L6W0</accession>
<evidence type="ECO:0000256" key="14">
    <source>
        <dbReference type="ARBA" id="ARBA00038036"/>
    </source>
</evidence>
<dbReference type="CDD" id="cd24015">
    <property type="entry name" value="ASKHA_NBD_PanK-III"/>
    <property type="match status" value="1"/>
</dbReference>
<feature type="binding site" evidence="16">
    <location>
        <position position="132"/>
    </location>
    <ligand>
        <name>ATP</name>
        <dbReference type="ChEBI" id="CHEBI:30616"/>
    </ligand>
</feature>
<keyword evidence="7 16" id="KW-0963">Cytoplasm</keyword>
<evidence type="ECO:0000256" key="8">
    <source>
        <dbReference type="ARBA" id="ARBA00022679"/>
    </source>
</evidence>
<sequence>MILVFDVGNTNTVLGIYEGKTLIKSFRISTDSDKTSDEYGMLINNLFQHHGLNLENITAVVISSVVPDLMHSLEHMARKYCRVQPLVVGPGTKTGMNIKYDNPKEVGADRIVNGVAAYEKYGGPIIVVDFGTATTFCSISDKCEYQGGVIAPGIRVSADALFEKAAKLPRIEILKPPYVICKNTVNSMQAGMVYGYAGLVDSIVMRMKTEMGNQNITTVATGGLARLISTESKSIDIVDNTLTLEGLRIIYERNK</sequence>
<keyword evidence="9 16" id="KW-0547">Nucleotide-binding</keyword>
<evidence type="ECO:0000256" key="6">
    <source>
        <dbReference type="ARBA" id="ARBA00012102"/>
    </source>
</evidence>
<dbReference type="GO" id="GO:0005524">
    <property type="term" value="F:ATP binding"/>
    <property type="evidence" value="ECO:0007669"/>
    <property type="project" value="UniProtKB-UniRule"/>
</dbReference>
<feature type="binding site" evidence="16">
    <location>
        <position position="129"/>
    </location>
    <ligand>
        <name>K(+)</name>
        <dbReference type="ChEBI" id="CHEBI:29103"/>
    </ligand>
</feature>
<keyword evidence="16" id="KW-0479">Metal-binding</keyword>
<comment type="cofactor">
    <cofactor evidence="2">
        <name>K(+)</name>
        <dbReference type="ChEBI" id="CHEBI:29103"/>
    </cofactor>
</comment>
<evidence type="ECO:0000256" key="4">
    <source>
        <dbReference type="ARBA" id="ARBA00005225"/>
    </source>
</evidence>
<dbReference type="HAMAP" id="MF_01274">
    <property type="entry name" value="Pantothen_kinase_3"/>
    <property type="match status" value="1"/>
</dbReference>
<evidence type="ECO:0000256" key="15">
    <source>
        <dbReference type="ARBA" id="ARBA00040883"/>
    </source>
</evidence>
<evidence type="ECO:0000256" key="5">
    <source>
        <dbReference type="ARBA" id="ARBA00011738"/>
    </source>
</evidence>
<dbReference type="PANTHER" id="PTHR34265">
    <property type="entry name" value="TYPE III PANTOTHENATE KINASE"/>
    <property type="match status" value="1"/>
</dbReference>
<evidence type="ECO:0000256" key="2">
    <source>
        <dbReference type="ARBA" id="ARBA00001958"/>
    </source>
</evidence>
<dbReference type="NCBIfam" id="NF009855">
    <property type="entry name" value="PRK13321.1"/>
    <property type="match status" value="1"/>
</dbReference>
<dbReference type="InterPro" id="IPR043129">
    <property type="entry name" value="ATPase_NBD"/>
</dbReference>
<feature type="binding site" evidence="16">
    <location>
        <begin position="107"/>
        <end position="110"/>
    </location>
    <ligand>
        <name>substrate</name>
    </ligand>
</feature>
<dbReference type="Gene3D" id="3.30.420.40">
    <property type="match status" value="2"/>
</dbReference>
<keyword evidence="8 16" id="KW-0808">Transferase</keyword>
<dbReference type="InterPro" id="IPR004619">
    <property type="entry name" value="Type_III_PanK"/>
</dbReference>
<comment type="similarity">
    <text evidence="14 16">Belongs to the type III pantothenate kinase family.</text>
</comment>
<comment type="pathway">
    <text evidence="4 16">Cofactor biosynthesis; coenzyme A biosynthesis; CoA from (R)-pantothenate: step 1/5.</text>
</comment>
<comment type="cofactor">
    <cofactor evidence="16">
        <name>NH4(+)</name>
        <dbReference type="ChEBI" id="CHEBI:28938"/>
    </cofactor>
    <cofactor evidence="16">
        <name>K(+)</name>
        <dbReference type="ChEBI" id="CHEBI:29103"/>
    </cofactor>
    <text evidence="16">A monovalent cation. Ammonium or potassium.</text>
</comment>
<keyword evidence="18" id="KW-1185">Reference proteome</keyword>
<gene>
    <name evidence="16" type="primary">coaX</name>
    <name evidence="17" type="ORF">SAMN02745973_00872</name>
</gene>
<dbReference type="NCBIfam" id="TIGR00671">
    <property type="entry name" value="baf"/>
    <property type="match status" value="1"/>
</dbReference>
<dbReference type="GO" id="GO:0004594">
    <property type="term" value="F:pantothenate kinase activity"/>
    <property type="evidence" value="ECO:0007669"/>
    <property type="project" value="UniProtKB-UniRule"/>
</dbReference>
<evidence type="ECO:0000256" key="3">
    <source>
        <dbReference type="ARBA" id="ARBA00004496"/>
    </source>
</evidence>
<evidence type="ECO:0000256" key="12">
    <source>
        <dbReference type="ARBA" id="ARBA00022958"/>
    </source>
</evidence>
<feature type="binding site" evidence="16">
    <location>
        <position position="184"/>
    </location>
    <ligand>
        <name>substrate</name>
    </ligand>
</feature>
<dbReference type="GO" id="GO:0046872">
    <property type="term" value="F:metal ion binding"/>
    <property type="evidence" value="ECO:0007669"/>
    <property type="project" value="UniProtKB-KW"/>
</dbReference>
<feature type="active site" description="Proton acceptor" evidence="16">
    <location>
        <position position="109"/>
    </location>
</feature>
<feature type="binding site" evidence="16">
    <location>
        <position position="100"/>
    </location>
    <ligand>
        <name>substrate</name>
    </ligand>
</feature>
<dbReference type="RefSeq" id="WP_087678316.1">
    <property type="nucleotide sequence ID" value="NZ_FUWV01000003.1"/>
</dbReference>
<dbReference type="NCBIfam" id="NF009848">
    <property type="entry name" value="PRK13318.1-6"/>
    <property type="match status" value="1"/>
</dbReference>
<reference evidence="17 18" key="1">
    <citation type="submission" date="2017-02" db="EMBL/GenBank/DDBJ databases">
        <authorList>
            <person name="Peterson S.W."/>
        </authorList>
    </citation>
    <scope>NUCLEOTIDE SEQUENCE [LARGE SCALE GENOMIC DNA]</scope>
    <source>
        <strain evidence="17 18">DSM 15102</strain>
    </source>
</reference>
<evidence type="ECO:0000313" key="17">
    <source>
        <dbReference type="EMBL" id="SJZ50466.1"/>
    </source>
</evidence>
<dbReference type="UniPathway" id="UPA00241">
    <property type="reaction ID" value="UER00352"/>
</dbReference>
<evidence type="ECO:0000256" key="1">
    <source>
        <dbReference type="ARBA" id="ARBA00001206"/>
    </source>
</evidence>
<organism evidence="17 18">
    <name type="scientific">Garciella nitratireducens DSM 15102</name>
    <dbReference type="NCBI Taxonomy" id="1121911"/>
    <lineage>
        <taxon>Bacteria</taxon>
        <taxon>Bacillati</taxon>
        <taxon>Bacillota</taxon>
        <taxon>Clostridia</taxon>
        <taxon>Eubacteriales</taxon>
        <taxon>Eubacteriaceae</taxon>
        <taxon>Garciella</taxon>
    </lineage>
</organism>
<proteinExistence type="inferred from homology"/>
<evidence type="ECO:0000313" key="18">
    <source>
        <dbReference type="Proteomes" id="UP000196365"/>
    </source>
</evidence>